<evidence type="ECO:0000313" key="2">
    <source>
        <dbReference type="EMBL" id="SVE43269.1"/>
    </source>
</evidence>
<sequence length="32" mass="3673">MRKATDVFGEWAEKGKDRGMEKPHAIPVDEMI</sequence>
<protein>
    <submittedName>
        <fullName evidence="2">Uncharacterized protein</fullName>
    </submittedName>
</protein>
<gene>
    <name evidence="2" type="ORF">METZ01_LOCUS496123</name>
</gene>
<feature type="region of interest" description="Disordered" evidence="1">
    <location>
        <begin position="1"/>
        <end position="32"/>
    </location>
</feature>
<feature type="non-terminal residue" evidence="2">
    <location>
        <position position="1"/>
    </location>
</feature>
<name>A0A383DG35_9ZZZZ</name>
<feature type="non-terminal residue" evidence="2">
    <location>
        <position position="32"/>
    </location>
</feature>
<evidence type="ECO:0000256" key="1">
    <source>
        <dbReference type="SAM" id="MobiDB-lite"/>
    </source>
</evidence>
<reference evidence="2" key="1">
    <citation type="submission" date="2018-05" db="EMBL/GenBank/DDBJ databases">
        <authorList>
            <person name="Lanie J.A."/>
            <person name="Ng W.-L."/>
            <person name="Kazmierczak K.M."/>
            <person name="Andrzejewski T.M."/>
            <person name="Davidsen T.M."/>
            <person name="Wayne K.J."/>
            <person name="Tettelin H."/>
            <person name="Glass J.I."/>
            <person name="Rusch D."/>
            <person name="Podicherti R."/>
            <person name="Tsui H.-C.T."/>
            <person name="Winkler M.E."/>
        </authorList>
    </citation>
    <scope>NUCLEOTIDE SEQUENCE</scope>
</reference>
<dbReference type="EMBL" id="UINC01216913">
    <property type="protein sequence ID" value="SVE43269.1"/>
    <property type="molecule type" value="Genomic_DNA"/>
</dbReference>
<proteinExistence type="predicted"/>
<dbReference type="AlphaFoldDB" id="A0A383DG35"/>
<feature type="compositionally biased region" description="Basic and acidic residues" evidence="1">
    <location>
        <begin position="11"/>
        <end position="24"/>
    </location>
</feature>
<accession>A0A383DG35</accession>
<organism evidence="2">
    <name type="scientific">marine metagenome</name>
    <dbReference type="NCBI Taxonomy" id="408172"/>
    <lineage>
        <taxon>unclassified sequences</taxon>
        <taxon>metagenomes</taxon>
        <taxon>ecological metagenomes</taxon>
    </lineage>
</organism>